<feature type="non-terminal residue" evidence="1">
    <location>
        <position position="103"/>
    </location>
</feature>
<organism evidence="1">
    <name type="scientific">marine metagenome</name>
    <dbReference type="NCBI Taxonomy" id="408172"/>
    <lineage>
        <taxon>unclassified sequences</taxon>
        <taxon>metagenomes</taxon>
        <taxon>ecological metagenomes</taxon>
    </lineage>
</organism>
<dbReference type="EMBL" id="UINC01204043">
    <property type="protein sequence ID" value="SVE24581.1"/>
    <property type="molecule type" value="Genomic_DNA"/>
</dbReference>
<accession>A0A383BXH8</accession>
<sequence length="103" mass="11486">MEDPFAGLGMRVELVSTDKYFRDVSIALYAQEKTDSWCFLVRSFSSYDGIKARIAFILDAMQTLGGMETAGEDRLRFPCGTQHLVAVRRLFLQACKAKPDAAA</sequence>
<proteinExistence type="predicted"/>
<evidence type="ECO:0000313" key="1">
    <source>
        <dbReference type="EMBL" id="SVE24581.1"/>
    </source>
</evidence>
<dbReference type="AlphaFoldDB" id="A0A383BXH8"/>
<reference evidence="1" key="1">
    <citation type="submission" date="2018-05" db="EMBL/GenBank/DDBJ databases">
        <authorList>
            <person name="Lanie J.A."/>
            <person name="Ng W.-L."/>
            <person name="Kazmierczak K.M."/>
            <person name="Andrzejewski T.M."/>
            <person name="Davidsen T.M."/>
            <person name="Wayne K.J."/>
            <person name="Tettelin H."/>
            <person name="Glass J.I."/>
            <person name="Rusch D."/>
            <person name="Podicherti R."/>
            <person name="Tsui H.-C.T."/>
            <person name="Winkler M.E."/>
        </authorList>
    </citation>
    <scope>NUCLEOTIDE SEQUENCE</scope>
</reference>
<gene>
    <name evidence="1" type="ORF">METZ01_LOCUS477435</name>
</gene>
<name>A0A383BXH8_9ZZZZ</name>
<protein>
    <submittedName>
        <fullName evidence="1">Uncharacterized protein</fullName>
    </submittedName>
</protein>